<dbReference type="Gene3D" id="3.40.50.1010">
    <property type="entry name" value="5'-nuclease"/>
    <property type="match status" value="1"/>
</dbReference>
<dbReference type="Pfam" id="PF01850">
    <property type="entry name" value="PIN"/>
    <property type="match status" value="1"/>
</dbReference>
<evidence type="ECO:0000313" key="2">
    <source>
        <dbReference type="EMBL" id="HEC67498.1"/>
    </source>
</evidence>
<dbReference type="EMBL" id="DRIH01000055">
    <property type="protein sequence ID" value="HEC67498.1"/>
    <property type="molecule type" value="Genomic_DNA"/>
</dbReference>
<protein>
    <submittedName>
        <fullName evidence="2">PIN domain-containing protein</fullName>
    </submittedName>
</protein>
<comment type="caution">
    <text evidence="2">The sequence shown here is derived from an EMBL/GenBank/DDBJ whole genome shotgun (WGS) entry which is preliminary data.</text>
</comment>
<reference evidence="2" key="1">
    <citation type="journal article" date="2020" name="mSystems">
        <title>Genome- and Community-Level Interaction Insights into Carbon Utilization and Element Cycling Functions of Hydrothermarchaeota in Hydrothermal Sediment.</title>
        <authorList>
            <person name="Zhou Z."/>
            <person name="Liu Y."/>
            <person name="Xu W."/>
            <person name="Pan J."/>
            <person name="Luo Z.H."/>
            <person name="Li M."/>
        </authorList>
    </citation>
    <scope>NUCLEOTIDE SEQUENCE [LARGE SCALE GENOMIC DNA]</scope>
    <source>
        <strain evidence="2">HyVt-389</strain>
    </source>
</reference>
<evidence type="ECO:0000259" key="1">
    <source>
        <dbReference type="Pfam" id="PF01850"/>
    </source>
</evidence>
<dbReference type="Proteomes" id="UP000885738">
    <property type="component" value="Unassembled WGS sequence"/>
</dbReference>
<organism evidence="2">
    <name type="scientific">Desulfofervidus auxilii</name>
    <dbReference type="NCBI Taxonomy" id="1621989"/>
    <lineage>
        <taxon>Bacteria</taxon>
        <taxon>Pseudomonadati</taxon>
        <taxon>Thermodesulfobacteriota</taxon>
        <taxon>Candidatus Desulfofervidia</taxon>
        <taxon>Candidatus Desulfofervidales</taxon>
        <taxon>Candidatus Desulfofervidaceae</taxon>
        <taxon>Candidatus Desulfofervidus</taxon>
    </lineage>
</organism>
<feature type="domain" description="PIN" evidence="1">
    <location>
        <begin position="4"/>
        <end position="132"/>
    </location>
</feature>
<dbReference type="InterPro" id="IPR029060">
    <property type="entry name" value="PIN-like_dom_sf"/>
</dbReference>
<dbReference type="PANTHER" id="PTHR42188:SF1">
    <property type="entry name" value="23S RRNA-SPECIFIC ENDONUCLEASE VAPC20"/>
    <property type="match status" value="1"/>
</dbReference>
<dbReference type="GO" id="GO:0016075">
    <property type="term" value="P:rRNA catabolic process"/>
    <property type="evidence" value="ECO:0007669"/>
    <property type="project" value="TreeGrafter"/>
</dbReference>
<dbReference type="InterPro" id="IPR002716">
    <property type="entry name" value="PIN_dom"/>
</dbReference>
<name>A0A7C1W0G9_DESA2</name>
<dbReference type="SUPFAM" id="SSF88723">
    <property type="entry name" value="PIN domain-like"/>
    <property type="match status" value="1"/>
</dbReference>
<proteinExistence type="predicted"/>
<dbReference type="InterPro" id="IPR039018">
    <property type="entry name" value="VapC20-like"/>
</dbReference>
<dbReference type="GO" id="GO:0004521">
    <property type="term" value="F:RNA endonuclease activity"/>
    <property type="evidence" value="ECO:0007669"/>
    <property type="project" value="InterPro"/>
</dbReference>
<accession>A0A7C1W0G9</accession>
<dbReference type="PANTHER" id="PTHR42188">
    <property type="entry name" value="23S RRNA-SPECIFIC ENDONUCLEASE VAPC20"/>
    <property type="match status" value="1"/>
</dbReference>
<dbReference type="AlphaFoldDB" id="A0A7C1W0G9"/>
<gene>
    <name evidence="2" type="ORF">ENI35_01590</name>
</gene>
<sequence length="140" mass="16468">MKLFVDTWGWLVLRDKHETRHKEVADFYCNFRRSGGIIYTTDYILDETFTLLFKRLPFSKAKESIQILDKAIEERYLQLELITPHRFKEAKNLRLKFHDKPSISSTDLTSMVIMKEIGISKVLTEDAHFIKVGMGFQIVP</sequence>